<proteinExistence type="predicted"/>
<protein>
    <submittedName>
        <fullName evidence="1">Uncharacterized protein</fullName>
    </submittedName>
</protein>
<name>A0A397VDE2_9GLOM</name>
<dbReference type="Proteomes" id="UP000266673">
    <property type="component" value="Unassembled WGS sequence"/>
</dbReference>
<organism evidence="1 2">
    <name type="scientific">Gigaspora rosea</name>
    <dbReference type="NCBI Taxonomy" id="44941"/>
    <lineage>
        <taxon>Eukaryota</taxon>
        <taxon>Fungi</taxon>
        <taxon>Fungi incertae sedis</taxon>
        <taxon>Mucoromycota</taxon>
        <taxon>Glomeromycotina</taxon>
        <taxon>Glomeromycetes</taxon>
        <taxon>Diversisporales</taxon>
        <taxon>Gigasporaceae</taxon>
        <taxon>Gigaspora</taxon>
    </lineage>
</organism>
<dbReference type="EMBL" id="QKWP01000449">
    <property type="protein sequence ID" value="RIB19861.1"/>
    <property type="molecule type" value="Genomic_DNA"/>
</dbReference>
<gene>
    <name evidence="1" type="ORF">C2G38_2035727</name>
</gene>
<dbReference type="AlphaFoldDB" id="A0A397VDE2"/>
<sequence length="400" mass="47083">MSSSGPEELVFEIPEEHTSHRGNEISQYVFSPNMQYVVTWSEDDQSIVGWSITDDLSNDLSIEPINSLNTDDLKSLLNIDPIPDIQLKRASDCKQFIILYFGRPNEFAVIGITNKSRQILNAQGLKDNKLSRSYDDIAFLENGDLAIAKGEPVYRTYIFSSSKFNGKYQWTCKNSIELEKYYRDYKCKINKNGTLFMYFDTPHKHLVMRITYFINFVLLVQKKKRLLITFLNQKTMKYVTYILNPLTYTLDKPPDSNVLHDILCQNGVINDYIIKIDKNDLLIKRLSQNENWKNYLQNKERYVGSSFFNTKEIKQFIQDTLDRYKSNQFLTQCYSDVTKEYPGLAYTWIVTNKYGVYFKWNRTYLKAQIKSNLNETSQNWFDSYDSADSYILEIKIFLQY</sequence>
<reference evidence="1 2" key="1">
    <citation type="submission" date="2018-06" db="EMBL/GenBank/DDBJ databases">
        <title>Comparative genomics reveals the genomic features of Rhizophagus irregularis, R. cerebriforme, R. diaphanum and Gigaspora rosea, and their symbiotic lifestyle signature.</title>
        <authorList>
            <person name="Morin E."/>
            <person name="San Clemente H."/>
            <person name="Chen E.C.H."/>
            <person name="De La Providencia I."/>
            <person name="Hainaut M."/>
            <person name="Kuo A."/>
            <person name="Kohler A."/>
            <person name="Murat C."/>
            <person name="Tang N."/>
            <person name="Roy S."/>
            <person name="Loubradou J."/>
            <person name="Henrissat B."/>
            <person name="Grigoriev I.V."/>
            <person name="Corradi N."/>
            <person name="Roux C."/>
            <person name="Martin F.M."/>
        </authorList>
    </citation>
    <scope>NUCLEOTIDE SEQUENCE [LARGE SCALE GENOMIC DNA]</scope>
    <source>
        <strain evidence="1 2">DAOM 194757</strain>
    </source>
</reference>
<keyword evidence="2" id="KW-1185">Reference proteome</keyword>
<evidence type="ECO:0000313" key="1">
    <source>
        <dbReference type="EMBL" id="RIB19861.1"/>
    </source>
</evidence>
<evidence type="ECO:0000313" key="2">
    <source>
        <dbReference type="Proteomes" id="UP000266673"/>
    </source>
</evidence>
<comment type="caution">
    <text evidence="1">The sequence shown here is derived from an EMBL/GenBank/DDBJ whole genome shotgun (WGS) entry which is preliminary data.</text>
</comment>
<accession>A0A397VDE2</accession>
<dbReference type="OrthoDB" id="2442002at2759"/>